<dbReference type="Proteomes" id="UP000325313">
    <property type="component" value="Unassembled WGS sequence"/>
</dbReference>
<accession>A0A5B0LHD2</accession>
<comment type="caution">
    <text evidence="1">The sequence shown here is derived from an EMBL/GenBank/DDBJ whole genome shotgun (WGS) entry which is preliminary data.</text>
</comment>
<sequence length="71" mass="7694">MVFKEVCAGGNQGKGTMPTLKPADAKIELQKATEGGENMRAQPFNGGTRSSQVTRISYMICNHHQDQVNQG</sequence>
<dbReference type="AlphaFoldDB" id="A0A5B0LHD2"/>
<gene>
    <name evidence="1" type="ORF">PGTUg99_010890</name>
</gene>
<evidence type="ECO:0000313" key="1">
    <source>
        <dbReference type="EMBL" id="KAA1064022.1"/>
    </source>
</evidence>
<reference evidence="1 2" key="1">
    <citation type="submission" date="2019-05" db="EMBL/GenBank/DDBJ databases">
        <title>Emergence of the Ug99 lineage of the wheat stem rust pathogen through somatic hybridization.</title>
        <authorList>
            <person name="Li F."/>
            <person name="Upadhyaya N.M."/>
            <person name="Sperschneider J."/>
            <person name="Matny O."/>
            <person name="Nguyen-Phuc H."/>
            <person name="Mago R."/>
            <person name="Raley C."/>
            <person name="Miller M.E."/>
            <person name="Silverstein K.A.T."/>
            <person name="Henningsen E."/>
            <person name="Hirsch C.D."/>
            <person name="Visser B."/>
            <person name="Pretorius Z.A."/>
            <person name="Steffenson B.J."/>
            <person name="Schwessinger B."/>
            <person name="Dodds P.N."/>
            <person name="Figueroa M."/>
        </authorList>
    </citation>
    <scope>NUCLEOTIDE SEQUENCE [LARGE SCALE GENOMIC DNA]</scope>
    <source>
        <strain evidence="1 2">Ug99</strain>
    </source>
</reference>
<dbReference type="EMBL" id="VDEP01000517">
    <property type="protein sequence ID" value="KAA1064022.1"/>
    <property type="molecule type" value="Genomic_DNA"/>
</dbReference>
<organism evidence="1 2">
    <name type="scientific">Puccinia graminis f. sp. tritici</name>
    <dbReference type="NCBI Taxonomy" id="56615"/>
    <lineage>
        <taxon>Eukaryota</taxon>
        <taxon>Fungi</taxon>
        <taxon>Dikarya</taxon>
        <taxon>Basidiomycota</taxon>
        <taxon>Pucciniomycotina</taxon>
        <taxon>Pucciniomycetes</taxon>
        <taxon>Pucciniales</taxon>
        <taxon>Pucciniaceae</taxon>
        <taxon>Puccinia</taxon>
    </lineage>
</organism>
<name>A0A5B0LHD2_PUCGR</name>
<protein>
    <submittedName>
        <fullName evidence="1">Uncharacterized protein</fullName>
    </submittedName>
</protein>
<evidence type="ECO:0000313" key="2">
    <source>
        <dbReference type="Proteomes" id="UP000325313"/>
    </source>
</evidence>
<proteinExistence type="predicted"/>